<evidence type="ECO:0000313" key="4">
    <source>
        <dbReference type="Proteomes" id="UP000824469"/>
    </source>
</evidence>
<comment type="caution">
    <text evidence="3">The sequence shown here is derived from an EMBL/GenBank/DDBJ whole genome shotgun (WGS) entry which is preliminary data.</text>
</comment>
<protein>
    <recommendedName>
        <fullName evidence="2">PTC1-like winged helix-turn-helix domain-containing protein</fullName>
    </recommendedName>
</protein>
<gene>
    <name evidence="3" type="ORF">KI387_020067</name>
</gene>
<dbReference type="PANTHER" id="PTHR46740">
    <property type="entry name" value="PROTEIN DYAD"/>
    <property type="match status" value="1"/>
</dbReference>
<dbReference type="EMBL" id="JAHRHJ020000004">
    <property type="protein sequence ID" value="KAH9318298.1"/>
    <property type="molecule type" value="Genomic_DNA"/>
</dbReference>
<dbReference type="GO" id="GO:0007131">
    <property type="term" value="P:reciprocal meiotic recombination"/>
    <property type="evidence" value="ECO:0007669"/>
    <property type="project" value="InterPro"/>
</dbReference>
<sequence>ELLSLQFINLSKKLVNELELYKISYSGGGGTADLNMHPSDIKNVEQTETTPAYPDVDEEFLMGAKVGERVLSRQIPSTEYIPQRHLESFWLVTEEAPEIFHPKLTETRVPASADATQDIKLLCDVASVLLTLKWGLRRKVKINRKRRSYEPEVRMSCQPKRRRFADDMSLPIIPEEKVMLKLPTDMQGRWSGERYRAAQLKLLAIMHDKGGVPGKPILRPALREEARKHIGDTGLLDQLLNHMTDTVITNGERIRRRHNSEGAMEYWLEDASLKEIRKQAGIQDILEEMESNQRAEKKQLEDEITKLKEALERVR</sequence>
<keyword evidence="1" id="KW-0175">Coiled coil</keyword>
<organism evidence="3 4">
    <name type="scientific">Taxus chinensis</name>
    <name type="common">Chinese yew</name>
    <name type="synonym">Taxus wallichiana var. chinensis</name>
    <dbReference type="NCBI Taxonomy" id="29808"/>
    <lineage>
        <taxon>Eukaryota</taxon>
        <taxon>Viridiplantae</taxon>
        <taxon>Streptophyta</taxon>
        <taxon>Embryophyta</taxon>
        <taxon>Tracheophyta</taxon>
        <taxon>Spermatophyta</taxon>
        <taxon>Pinopsida</taxon>
        <taxon>Pinidae</taxon>
        <taxon>Conifers II</taxon>
        <taxon>Cupressales</taxon>
        <taxon>Taxaceae</taxon>
        <taxon>Taxus</taxon>
    </lineage>
</organism>
<dbReference type="Proteomes" id="UP000824469">
    <property type="component" value="Unassembled WGS sequence"/>
</dbReference>
<dbReference type="InterPro" id="IPR059080">
    <property type="entry name" value="WHD_PTC1"/>
</dbReference>
<evidence type="ECO:0000313" key="3">
    <source>
        <dbReference type="EMBL" id="KAH9318298.1"/>
    </source>
</evidence>
<feature type="coiled-coil region" evidence="1">
    <location>
        <begin position="283"/>
        <end position="310"/>
    </location>
</feature>
<dbReference type="PANTHER" id="PTHR46740:SF2">
    <property type="entry name" value="PROTEIN DYAD"/>
    <property type="match status" value="1"/>
</dbReference>
<name>A0AA38GAF5_TAXCH</name>
<feature type="domain" description="PTC1-like winged helix-turn-helix" evidence="2">
    <location>
        <begin position="189"/>
        <end position="270"/>
    </location>
</feature>
<keyword evidence="4" id="KW-1185">Reference proteome</keyword>
<feature type="non-terminal residue" evidence="3">
    <location>
        <position position="315"/>
    </location>
</feature>
<dbReference type="Pfam" id="PF25874">
    <property type="entry name" value="WHD_plant_repro"/>
    <property type="match status" value="1"/>
</dbReference>
<accession>A0AA38GAF5</accession>
<dbReference type="GO" id="GO:0051177">
    <property type="term" value="P:meiotic sister chromatid cohesion"/>
    <property type="evidence" value="ECO:0007669"/>
    <property type="project" value="InterPro"/>
</dbReference>
<evidence type="ECO:0000256" key="1">
    <source>
        <dbReference type="SAM" id="Coils"/>
    </source>
</evidence>
<feature type="non-terminal residue" evidence="3">
    <location>
        <position position="1"/>
    </location>
</feature>
<dbReference type="InterPro" id="IPR044221">
    <property type="entry name" value="DYAD/AMEIOTIC1"/>
</dbReference>
<dbReference type="AlphaFoldDB" id="A0AA38GAF5"/>
<evidence type="ECO:0000259" key="2">
    <source>
        <dbReference type="Pfam" id="PF25874"/>
    </source>
</evidence>
<proteinExistence type="predicted"/>
<reference evidence="3 4" key="1">
    <citation type="journal article" date="2021" name="Nat. Plants">
        <title>The Taxus genome provides insights into paclitaxel biosynthesis.</title>
        <authorList>
            <person name="Xiong X."/>
            <person name="Gou J."/>
            <person name="Liao Q."/>
            <person name="Li Y."/>
            <person name="Zhou Q."/>
            <person name="Bi G."/>
            <person name="Li C."/>
            <person name="Du R."/>
            <person name="Wang X."/>
            <person name="Sun T."/>
            <person name="Guo L."/>
            <person name="Liang H."/>
            <person name="Lu P."/>
            <person name="Wu Y."/>
            <person name="Zhang Z."/>
            <person name="Ro D.K."/>
            <person name="Shang Y."/>
            <person name="Huang S."/>
            <person name="Yan J."/>
        </authorList>
    </citation>
    <scope>NUCLEOTIDE SEQUENCE [LARGE SCALE GENOMIC DNA]</scope>
    <source>
        <strain evidence="3">Ta-2019</strain>
    </source>
</reference>